<proteinExistence type="predicted"/>
<dbReference type="Proteomes" id="UP000007962">
    <property type="component" value="Chromosome"/>
</dbReference>
<keyword evidence="2" id="KW-1185">Reference proteome</keyword>
<protein>
    <submittedName>
        <fullName evidence="1">Uncharacterized protein</fullName>
    </submittedName>
</protein>
<dbReference type="AlphaFoldDB" id="C5BVU4"/>
<gene>
    <name evidence="1" type="ordered locus">Bcav_0269</name>
</gene>
<dbReference type="HOGENOM" id="CLU_1764453_0_0_11"/>
<accession>C5BVU4</accession>
<dbReference type="InterPro" id="IPR056238">
    <property type="entry name" value="YunG-like"/>
</dbReference>
<evidence type="ECO:0000313" key="1">
    <source>
        <dbReference type="EMBL" id="ACQ78534.1"/>
    </source>
</evidence>
<organism evidence="1 2">
    <name type="scientific">Beutenbergia cavernae (strain ATCC BAA-8 / DSM 12333 / CCUG 43141 / JCM 11478 / NBRC 16432 / NCIMB 13614 / HKI 0122)</name>
    <dbReference type="NCBI Taxonomy" id="471853"/>
    <lineage>
        <taxon>Bacteria</taxon>
        <taxon>Bacillati</taxon>
        <taxon>Actinomycetota</taxon>
        <taxon>Actinomycetes</taxon>
        <taxon>Micrococcales</taxon>
        <taxon>Beutenbergiaceae</taxon>
        <taxon>Beutenbergia</taxon>
    </lineage>
</organism>
<evidence type="ECO:0000313" key="2">
    <source>
        <dbReference type="Proteomes" id="UP000007962"/>
    </source>
</evidence>
<dbReference type="OrthoDB" id="9792518at2"/>
<dbReference type="KEGG" id="bcv:Bcav_0269"/>
<dbReference type="eggNOG" id="ENOG503411Z">
    <property type="taxonomic scope" value="Bacteria"/>
</dbReference>
<dbReference type="EMBL" id="CP001618">
    <property type="protein sequence ID" value="ACQ78534.1"/>
    <property type="molecule type" value="Genomic_DNA"/>
</dbReference>
<reference evidence="1 2" key="1">
    <citation type="journal article" date="2009" name="Stand. Genomic Sci.">
        <title>Complete genome sequence of Beutenbergia cavernae type strain (HKI 0122).</title>
        <authorList>
            <person name="Land M."/>
            <person name="Pukall R."/>
            <person name="Abt B."/>
            <person name="Goker M."/>
            <person name="Rohde M."/>
            <person name="Glavina Del Rio T."/>
            <person name="Tice H."/>
            <person name="Copeland A."/>
            <person name="Cheng J.F."/>
            <person name="Lucas S."/>
            <person name="Chen F."/>
            <person name="Nolan M."/>
            <person name="Bruce D."/>
            <person name="Goodwin L."/>
            <person name="Pitluck S."/>
            <person name="Ivanova N."/>
            <person name="Mavromatis K."/>
            <person name="Ovchinnikova G."/>
            <person name="Pati A."/>
            <person name="Chen A."/>
            <person name="Palaniappan K."/>
            <person name="Hauser L."/>
            <person name="Chang Y.J."/>
            <person name="Jefferies C.C."/>
            <person name="Saunders E."/>
            <person name="Brettin T."/>
            <person name="Detter J.C."/>
            <person name="Han C."/>
            <person name="Chain P."/>
            <person name="Bristow J."/>
            <person name="Eisen J.A."/>
            <person name="Markowitz V."/>
            <person name="Hugenholtz P."/>
            <person name="Kyrpides N.C."/>
            <person name="Klenk H.P."/>
            <person name="Lapidus A."/>
        </authorList>
    </citation>
    <scope>NUCLEOTIDE SEQUENCE [LARGE SCALE GENOMIC DNA]</scope>
    <source>
        <strain evidence="2">ATCC BAA-8 / DSM 12333 / NBRC 16432</strain>
    </source>
</reference>
<dbReference type="Pfam" id="PF24585">
    <property type="entry name" value="YunG"/>
    <property type="match status" value="1"/>
</dbReference>
<sequence length="147" mass="15580">MADVPPADGVDLIAVREALEASWSSRTSYGGVWDERNPALGQCYPTARVVQHFFPSAEIVKGVVWTGVSHEVHFWNELRVGGGSVAVDLTWQQFPPGSVVVARQVLDRHALGDGATTLARCDSLLAGVRAHLGGTGGAPDAPRPDGR</sequence>
<name>C5BVU4_BEUC1</name>